<proteinExistence type="predicted"/>
<name>A0AAW8F1M9_9MICO</name>
<keyword evidence="1" id="KW-0472">Membrane</keyword>
<evidence type="ECO:0000313" key="2">
    <source>
        <dbReference type="EMBL" id="MDQ0649693.1"/>
    </source>
</evidence>
<feature type="transmembrane region" description="Helical" evidence="1">
    <location>
        <begin position="80"/>
        <end position="104"/>
    </location>
</feature>
<evidence type="ECO:0000256" key="1">
    <source>
        <dbReference type="SAM" id="Phobius"/>
    </source>
</evidence>
<feature type="transmembrane region" description="Helical" evidence="1">
    <location>
        <begin position="26"/>
        <end position="59"/>
    </location>
</feature>
<protein>
    <submittedName>
        <fullName evidence="2">Membrane protein YesL</fullName>
    </submittedName>
</protein>
<feature type="transmembrane region" description="Helical" evidence="1">
    <location>
        <begin position="110"/>
        <end position="135"/>
    </location>
</feature>
<feature type="transmembrane region" description="Helical" evidence="1">
    <location>
        <begin position="147"/>
        <end position="172"/>
    </location>
</feature>
<reference evidence="2 3" key="1">
    <citation type="submission" date="2023-07" db="EMBL/GenBank/DDBJ databases">
        <title>Comparative genomics of wheat-associated soil bacteria to identify genetic determinants of phenazine resistance.</title>
        <authorList>
            <person name="Mouncey N."/>
        </authorList>
    </citation>
    <scope>NUCLEOTIDE SEQUENCE [LARGE SCALE GENOMIC DNA]</scope>
    <source>
        <strain evidence="2 3">W4I9-1</strain>
    </source>
</reference>
<dbReference type="Pfam" id="PF04854">
    <property type="entry name" value="DUF624"/>
    <property type="match status" value="1"/>
</dbReference>
<dbReference type="Proteomes" id="UP001244427">
    <property type="component" value="Unassembled WGS sequence"/>
</dbReference>
<sequence>MSAEAQVGLGWTGRVMQMLQAVWTLVLVNLLFAGGVIVGLVVCGVMPAAVASATVLLRGSSDEGTVRGFVRAYRESFRRANLTGIPFLAAAVLLCADFLVLPALSGPASAALTALATVVASLVVLTAIVTVALLVHYRDTPLALLRYAVAVPLSSPMTAIGVLVALGAFGIIAAIFPVVIPLVGASLPLAVSVRLIDHRLAKIDPQHPAARIAA</sequence>
<evidence type="ECO:0000313" key="3">
    <source>
        <dbReference type="Proteomes" id="UP001244427"/>
    </source>
</evidence>
<dbReference type="EMBL" id="JAUSXV010000001">
    <property type="protein sequence ID" value="MDQ0649693.1"/>
    <property type="molecule type" value="Genomic_DNA"/>
</dbReference>
<accession>A0AAW8F1M9</accession>
<keyword evidence="1" id="KW-0812">Transmembrane</keyword>
<keyword evidence="3" id="KW-1185">Reference proteome</keyword>
<organism evidence="2 3">
    <name type="scientific">Microbacterium natoriense</name>
    <dbReference type="NCBI Taxonomy" id="284570"/>
    <lineage>
        <taxon>Bacteria</taxon>
        <taxon>Bacillati</taxon>
        <taxon>Actinomycetota</taxon>
        <taxon>Actinomycetes</taxon>
        <taxon>Micrococcales</taxon>
        <taxon>Microbacteriaceae</taxon>
        <taxon>Microbacterium</taxon>
    </lineage>
</organism>
<dbReference type="InterPro" id="IPR006938">
    <property type="entry name" value="DUF624"/>
</dbReference>
<dbReference type="AlphaFoldDB" id="A0AAW8F1M9"/>
<dbReference type="RefSeq" id="WP_307299230.1">
    <property type="nucleotide sequence ID" value="NZ_JAUSXV010000001.1"/>
</dbReference>
<feature type="transmembrane region" description="Helical" evidence="1">
    <location>
        <begin position="178"/>
        <end position="196"/>
    </location>
</feature>
<keyword evidence="1" id="KW-1133">Transmembrane helix</keyword>
<comment type="caution">
    <text evidence="2">The sequence shown here is derived from an EMBL/GenBank/DDBJ whole genome shotgun (WGS) entry which is preliminary data.</text>
</comment>
<gene>
    <name evidence="2" type="ORF">QFZ53_003889</name>
</gene>